<dbReference type="Proteomes" id="UP001159042">
    <property type="component" value="Unassembled WGS sequence"/>
</dbReference>
<accession>A0AAV8VFW7</accession>
<protein>
    <recommendedName>
        <fullName evidence="3">Peptidase aspartic putative domain-containing protein</fullName>
    </recommendedName>
</protein>
<proteinExistence type="predicted"/>
<sequence>ERAINTCQSFLELTVRDRIIAIAERRLCKNCFRKNHHTKDCIGSNCKRCNLKHNTLLHLDKDEGPRICSTSDIKMSKGPRVSAFTHNGHQDTASEPRRSTSVGLNCLLPTATSRILLDSASQCSFTISDLLFINLPILDINNAETQVMSETKIKIESIYNNFNCTISCLVLPQITQHLPQFTFDLGTINIPNNIQLADPHFNKSGEIQILLGAELFWKVVCIGQISLGKDLHTYRTKNAVWLDYFRTALHTQYI</sequence>
<evidence type="ECO:0000313" key="1">
    <source>
        <dbReference type="EMBL" id="KAJ8912987.1"/>
    </source>
</evidence>
<reference evidence="1 2" key="1">
    <citation type="journal article" date="2023" name="Insect Mol. Biol.">
        <title>Genome sequencing provides insights into the evolution of gene families encoding plant cell wall-degrading enzymes in longhorned beetles.</title>
        <authorList>
            <person name="Shin N.R."/>
            <person name="Okamura Y."/>
            <person name="Kirsch R."/>
            <person name="Pauchet Y."/>
        </authorList>
    </citation>
    <scope>NUCLEOTIDE SEQUENCE [LARGE SCALE GENOMIC DNA]</scope>
    <source>
        <strain evidence="1">EAD_L_NR</strain>
    </source>
</reference>
<name>A0AAV8VFW7_9CUCU</name>
<organism evidence="1 2">
    <name type="scientific">Exocentrus adspersus</name>
    <dbReference type="NCBI Taxonomy" id="1586481"/>
    <lineage>
        <taxon>Eukaryota</taxon>
        <taxon>Metazoa</taxon>
        <taxon>Ecdysozoa</taxon>
        <taxon>Arthropoda</taxon>
        <taxon>Hexapoda</taxon>
        <taxon>Insecta</taxon>
        <taxon>Pterygota</taxon>
        <taxon>Neoptera</taxon>
        <taxon>Endopterygota</taxon>
        <taxon>Coleoptera</taxon>
        <taxon>Polyphaga</taxon>
        <taxon>Cucujiformia</taxon>
        <taxon>Chrysomeloidea</taxon>
        <taxon>Cerambycidae</taxon>
        <taxon>Lamiinae</taxon>
        <taxon>Acanthocinini</taxon>
        <taxon>Exocentrus</taxon>
    </lineage>
</organism>
<evidence type="ECO:0000313" key="2">
    <source>
        <dbReference type="Proteomes" id="UP001159042"/>
    </source>
</evidence>
<gene>
    <name evidence="1" type="ORF">NQ315_000044</name>
</gene>
<dbReference type="EMBL" id="JANEYG010000106">
    <property type="protein sequence ID" value="KAJ8912987.1"/>
    <property type="molecule type" value="Genomic_DNA"/>
</dbReference>
<feature type="non-terminal residue" evidence="1">
    <location>
        <position position="1"/>
    </location>
</feature>
<comment type="caution">
    <text evidence="1">The sequence shown here is derived from an EMBL/GenBank/DDBJ whole genome shotgun (WGS) entry which is preliminary data.</text>
</comment>
<keyword evidence="2" id="KW-1185">Reference proteome</keyword>
<evidence type="ECO:0008006" key="3">
    <source>
        <dbReference type="Google" id="ProtNLM"/>
    </source>
</evidence>
<dbReference type="AlphaFoldDB" id="A0AAV8VFW7"/>